<evidence type="ECO:0000313" key="2">
    <source>
        <dbReference type="EMBL" id="MBF9235564.1"/>
    </source>
</evidence>
<dbReference type="InterPro" id="IPR055644">
    <property type="entry name" value="DUF7220"/>
</dbReference>
<keyword evidence="1" id="KW-0472">Membrane</keyword>
<reference evidence="2" key="1">
    <citation type="submission" date="2020-11" db="EMBL/GenBank/DDBJ databases">
        <authorList>
            <person name="Kim M.K."/>
        </authorList>
    </citation>
    <scope>NUCLEOTIDE SEQUENCE</scope>
    <source>
        <strain evidence="2">BT350</strain>
    </source>
</reference>
<feature type="transmembrane region" description="Helical" evidence="1">
    <location>
        <begin position="40"/>
        <end position="61"/>
    </location>
</feature>
<dbReference type="AlphaFoldDB" id="A0A931FQ29"/>
<proteinExistence type="predicted"/>
<feature type="transmembrane region" description="Helical" evidence="1">
    <location>
        <begin position="12"/>
        <end position="34"/>
    </location>
</feature>
<keyword evidence="3" id="KW-1185">Reference proteome</keyword>
<keyword evidence="1" id="KW-1133">Transmembrane helix</keyword>
<protein>
    <submittedName>
        <fullName evidence="2">Uncharacterized protein</fullName>
    </submittedName>
</protein>
<name>A0A931FQ29_9HYPH</name>
<keyword evidence="1" id="KW-0812">Transmembrane</keyword>
<dbReference type="Proteomes" id="UP000599312">
    <property type="component" value="Unassembled WGS sequence"/>
</dbReference>
<dbReference type="Pfam" id="PF23858">
    <property type="entry name" value="DUF7220"/>
    <property type="match status" value="1"/>
</dbReference>
<comment type="caution">
    <text evidence="2">The sequence shown here is derived from an EMBL/GenBank/DDBJ whole genome shotgun (WGS) entry which is preliminary data.</text>
</comment>
<dbReference type="EMBL" id="JADQDO010000016">
    <property type="protein sequence ID" value="MBF9235564.1"/>
    <property type="molecule type" value="Genomic_DNA"/>
</dbReference>
<sequence length="73" mass="7870">MGQSKRASMIEALANVAIGYGISVAANIAVMPAFGYHITVGQAAGMGLIFTVISIVRSYMLRRAFNWLHLRGE</sequence>
<gene>
    <name evidence="2" type="ORF">I2H38_19565</name>
</gene>
<evidence type="ECO:0000313" key="3">
    <source>
        <dbReference type="Proteomes" id="UP000599312"/>
    </source>
</evidence>
<accession>A0A931FQ29</accession>
<evidence type="ECO:0000256" key="1">
    <source>
        <dbReference type="SAM" id="Phobius"/>
    </source>
</evidence>
<organism evidence="2 3">
    <name type="scientific">Microvirga alba</name>
    <dbReference type="NCBI Taxonomy" id="2791025"/>
    <lineage>
        <taxon>Bacteria</taxon>
        <taxon>Pseudomonadati</taxon>
        <taxon>Pseudomonadota</taxon>
        <taxon>Alphaproteobacteria</taxon>
        <taxon>Hyphomicrobiales</taxon>
        <taxon>Methylobacteriaceae</taxon>
        <taxon>Microvirga</taxon>
    </lineage>
</organism>